<dbReference type="InterPro" id="IPR036116">
    <property type="entry name" value="FN3_sf"/>
</dbReference>
<dbReference type="FunFam" id="2.60.40.10:FF:000394">
    <property type="entry name" value="Down syndrome cell adhesion molecule, isoform J"/>
    <property type="match status" value="1"/>
</dbReference>
<keyword evidence="5" id="KW-0130">Cell adhesion</keyword>
<dbReference type="InterPro" id="IPR036179">
    <property type="entry name" value="Ig-like_dom_sf"/>
</dbReference>
<proteinExistence type="predicted"/>
<feature type="domain" description="Fibronectin type-III" evidence="14">
    <location>
        <begin position="1487"/>
        <end position="1582"/>
    </location>
</feature>
<dbReference type="GO" id="GO:0007411">
    <property type="term" value="P:axon guidance"/>
    <property type="evidence" value="ECO:0007669"/>
    <property type="project" value="TreeGrafter"/>
</dbReference>
<dbReference type="CTD" id="35652"/>
<dbReference type="FunFam" id="2.60.40.10:FF:000230">
    <property type="entry name" value="Down syndrome cell adhesion molecule, isoform D"/>
    <property type="match status" value="1"/>
</dbReference>
<dbReference type="GO" id="GO:0042802">
    <property type="term" value="F:identical protein binding"/>
    <property type="evidence" value="ECO:0007669"/>
    <property type="project" value="UniProtKB-ARBA"/>
</dbReference>
<evidence type="ECO:0000256" key="5">
    <source>
        <dbReference type="ARBA" id="ARBA00022889"/>
    </source>
</evidence>
<dbReference type="FunFam" id="2.60.40.10:FF:000308">
    <property type="entry name" value="Down syndrome cell adhesion molecule, isoform D"/>
    <property type="match status" value="1"/>
</dbReference>
<feature type="domain" description="Fibronectin type-III" evidence="14">
    <location>
        <begin position="1207"/>
        <end position="1297"/>
    </location>
</feature>
<dbReference type="FunFam" id="2.60.40.10:FF:000017">
    <property type="entry name" value="Down syndrome cell adhesion molecule b"/>
    <property type="match status" value="2"/>
</dbReference>
<dbReference type="SMART" id="SM00409">
    <property type="entry name" value="IG"/>
    <property type="match status" value="9"/>
</dbReference>
<feature type="compositionally biased region" description="Basic and acidic residues" evidence="10">
    <location>
        <begin position="1939"/>
        <end position="1957"/>
    </location>
</feature>
<keyword evidence="7 11" id="KW-0472">Membrane</keyword>
<keyword evidence="6 11" id="KW-1133">Transmembrane helix</keyword>
<dbReference type="FunFam" id="2.60.40.10:FF:000410">
    <property type="entry name" value="Down syndrome cell adhesion molecule, isoform H"/>
    <property type="match status" value="1"/>
</dbReference>
<dbReference type="CDD" id="cd00063">
    <property type="entry name" value="FN3"/>
    <property type="match status" value="6"/>
</dbReference>
<dbReference type="InterPro" id="IPR021012">
    <property type="entry name" value="Dscam1_C"/>
</dbReference>
<feature type="domain" description="Fibronectin type-III" evidence="14">
    <location>
        <begin position="1107"/>
        <end position="1203"/>
    </location>
</feature>
<dbReference type="Pfam" id="PF13927">
    <property type="entry name" value="Ig_3"/>
    <property type="match status" value="4"/>
</dbReference>
<dbReference type="RefSeq" id="XP_050561811.1">
    <property type="nucleotide sequence ID" value="XM_050705854.1"/>
</dbReference>
<dbReference type="CDD" id="cd20956">
    <property type="entry name" value="IgI_4_Dscam"/>
    <property type="match status" value="1"/>
</dbReference>
<keyword evidence="15" id="KW-1185">Reference proteome</keyword>
<feature type="domain" description="Ig-like" evidence="13">
    <location>
        <begin position="1299"/>
        <end position="1385"/>
    </location>
</feature>
<feature type="signal peptide" evidence="12">
    <location>
        <begin position="1"/>
        <end position="20"/>
    </location>
</feature>
<evidence type="ECO:0000256" key="3">
    <source>
        <dbReference type="ARBA" id="ARBA00022729"/>
    </source>
</evidence>
<dbReference type="PROSITE" id="PS50835">
    <property type="entry name" value="IG_LIKE"/>
    <property type="match status" value="9"/>
</dbReference>
<evidence type="ECO:0000313" key="15">
    <source>
        <dbReference type="Proteomes" id="UP000829999"/>
    </source>
</evidence>
<sequence length="1980" mass="215904">MSFIGFTALVALAAIGSVLCEDETIGPIFMKEPANRVDFSNTTGATVECAARGSPTPDIIWVRSDGTAVGDVPGLRQVQANGNLLFPPFRAEDYRQEVHAQVYACLARNSVGTIHSRDVNVRAVVNQFYEAEILTEYVIRGNAAVLKCSIPSFVADFVKVEAWIDEVGTEITHSEDLEGKYLVLPSGELHIRDVGPEDGYKSYQCRTKHRLTGETRLSATKGRLVITEPVGRVPPKFPTMDNVRGFSAYINASVTLLCPAQAFPVPLSRWYKFVEGTTRKQPVTLDDRVKQVSGTLIIKEAKVEDSGKYLCVVNNSVGGESVETVLTVTAPLKATVEPATQTVDFGRPAVFTCRYEGNPVKTITWLKDGKDMKHHDATLRIESVKKEDKGMYQCFIRNDQESAGASAELKLGGRFEPPLIRHSFGEQTFRSGPSLRLKCVASGNPTPDIAWLLDGEKLTSGERLQIGQFVTADGNVESHLNISSVHTNDGGLYTCIASSKVGSASHAARVNVYGLPYVRPMKKRPVVAGDNLIVHCPVAGYPIDSIVWERDNRVLPINRKQKVFPNGTLVIENVERMSDEATYTCVAKNSQGYTAKGTLEVQVMVLPQIHPFTFGDEPANAGDTVGVQCMVTKGDTPVNITWHLNGKPTSDIQGITVTRIGHKSSSLSIDSVASVHTGIYTCSAANRAGYANYSTELAVNVPPRWIIEPTDKAFAQGSDAKVECKADGFPKPQVTWKRAEGDTPGDYKDLKPNNPNVKVEDGTLTIANIQKTNEGYYLCEAVNGIGSGLSAVILISVQAPPQFEIKMRNQTARRSEPAVLQCQAKGEKPIGIIWNMNNKRLEPKSDPRYTIREEILPGGVVSDLSIRRTERSDSALFTCVATNAFGSDDTSINMIIQEVPEAPYGLKVLDKSGRTVQLSWAAPYDGNSPIKKFLIEYKRAKGNWEKDIDRVLVPGDTTEAGVFSLRPATAYHIRIVAENELGTSEPSETVTIITAEEAPTGPPQDCKVDAVDKHTLRVTWKPPPPQDWNGDLQGYYVGYKLASSNKSFVFETVDISKESGKEHHLDILNLKTYTQYAIVVQAFNKMGSGPVSGEVRAYTAEGAPSAPPQDVLCTTLTAQTIRVSWVSPPLAAANGLIKAYKVIYGPSETWYDEKSKDTKITASSETILHGLKKFTNYSMEVLATTNGGDGVRSAPIHCQTEQDVPEAPRAVKALVMGQDSILVSWRPPAQPNGVVTHYNVYTQAQNAEPHPNKVPASQTSYSATELKAGRYDFWVTASTIIGEGQPSATASCSPSDKVPAKIASFDESFTATYKEDVKLPCLAVGVPPPNILWKVKGHPLEASERVRQLPEGSLQIAGVAREDAGEYSCHVDNQFGTDTVTHTLSVLAPPFPPQLSIASSSVSSLTLRLKPSVEVDQSPAAGYTIHYKQEFGDWETVQIPSTTDTYTLENLFCGSRYQLYVTAYNGIGTGEASDVVIARTRGSKPPVPRAADFIEVGSSSVTLHLKQWLDGGCPMSHFVVENKKKGAAEWNQISNAVKPGGNFVVLDLEPATWYVLRITAHNNAGFNVAEYEFATLTMTGGTIAPLPGNVGTDKELPPWVKAWLEPEVLVPILATIVVFIVGVVVICLTLARRNTPHRLRGQKDMYYDAVYNASQAALGGGGGTLDKRGGLRDELGYIAPPNRKLPPVPGSNYNTCDRVKRQAVIMGAHSTWDPRRHHYERVRRPRLRRAGSGDTASTGMEDEICPYATFHLLGFREEMDPSKALAFPHHHPAHAGTLAHPHPHHPAHSRAGSQSMPRANSRYARKNSQGGQSAIYSTAPEYDDPATCAEEDQYRARYSRPMYACGPEYDEPACCAPEDEQYTGAYGTPYSDHYGSRPSIAYVSGTRKCGGSPEPPPPPPRNANNDNNCSSSFNESKDSNEISEAECDQPRNYPVRAHTAKDGLHSEEMRKLIDRPEATTPIPQQAVHGRGLTAYDTVAV</sequence>
<feature type="domain" description="Fibronectin type-III" evidence="14">
    <location>
        <begin position="902"/>
        <end position="997"/>
    </location>
</feature>
<feature type="compositionally biased region" description="Low complexity" evidence="10">
    <location>
        <begin position="1902"/>
        <end position="1914"/>
    </location>
</feature>
<dbReference type="GO" id="GO:0070593">
    <property type="term" value="P:dendrite self-avoidance"/>
    <property type="evidence" value="ECO:0007669"/>
    <property type="project" value="TreeGrafter"/>
</dbReference>
<evidence type="ECO:0000256" key="6">
    <source>
        <dbReference type="ARBA" id="ARBA00022989"/>
    </source>
</evidence>
<dbReference type="SUPFAM" id="SSF49265">
    <property type="entry name" value="Fibronectin type III"/>
    <property type="match status" value="3"/>
</dbReference>
<dbReference type="InterPro" id="IPR003598">
    <property type="entry name" value="Ig_sub2"/>
</dbReference>
<feature type="domain" description="Ig-like" evidence="13">
    <location>
        <begin position="331"/>
        <end position="410"/>
    </location>
</feature>
<dbReference type="FunFam" id="2.60.40.10:FF:000719">
    <property type="entry name" value="nephrin isoform X1"/>
    <property type="match status" value="1"/>
</dbReference>
<comment type="subcellular location">
    <subcellularLocation>
        <location evidence="1">Membrane</location>
        <topology evidence="1">Single-pass membrane protein</topology>
    </subcellularLocation>
</comment>
<evidence type="ECO:0000259" key="14">
    <source>
        <dbReference type="PROSITE" id="PS50853"/>
    </source>
</evidence>
<dbReference type="InterPro" id="IPR003961">
    <property type="entry name" value="FN3_dom"/>
</dbReference>
<evidence type="ECO:0000259" key="13">
    <source>
        <dbReference type="PROSITE" id="PS50835"/>
    </source>
</evidence>
<gene>
    <name evidence="16" type="primary">LOC118265174</name>
</gene>
<dbReference type="GO" id="GO:0098632">
    <property type="term" value="F:cell-cell adhesion mediator activity"/>
    <property type="evidence" value="ECO:0007669"/>
    <property type="project" value="TreeGrafter"/>
</dbReference>
<dbReference type="InterPro" id="IPR056754">
    <property type="entry name" value="DSCAM/DSCAML_C"/>
</dbReference>
<evidence type="ECO:0000256" key="7">
    <source>
        <dbReference type="ARBA" id="ARBA00023136"/>
    </source>
</evidence>
<dbReference type="FunFam" id="2.60.40.10:FF:000498">
    <property type="entry name" value="Down syndrome cell adhesion molecule, isoform J"/>
    <property type="match status" value="1"/>
</dbReference>
<evidence type="ECO:0000256" key="9">
    <source>
        <dbReference type="ARBA" id="ARBA00023319"/>
    </source>
</evidence>
<evidence type="ECO:0000256" key="2">
    <source>
        <dbReference type="ARBA" id="ARBA00022692"/>
    </source>
</evidence>
<dbReference type="Pfam" id="PF12355">
    <property type="entry name" value="Dscam_C"/>
    <property type="match status" value="1"/>
</dbReference>
<evidence type="ECO:0000256" key="12">
    <source>
        <dbReference type="SAM" id="SignalP"/>
    </source>
</evidence>
<accession>A0A9R0EBH7</accession>
<feature type="region of interest" description="Disordered" evidence="10">
    <location>
        <begin position="1867"/>
        <end position="1980"/>
    </location>
</feature>
<feature type="domain" description="Ig-like" evidence="13">
    <location>
        <begin position="703"/>
        <end position="796"/>
    </location>
</feature>
<feature type="domain" description="Ig-like" evidence="13">
    <location>
        <begin position="607"/>
        <end position="700"/>
    </location>
</feature>
<dbReference type="GO" id="GO:0005886">
    <property type="term" value="C:plasma membrane"/>
    <property type="evidence" value="ECO:0007669"/>
    <property type="project" value="TreeGrafter"/>
</dbReference>
<dbReference type="Proteomes" id="UP000829999">
    <property type="component" value="Chromosome 28"/>
</dbReference>
<feature type="domain" description="Fibronectin type-III" evidence="14">
    <location>
        <begin position="1389"/>
        <end position="1483"/>
    </location>
</feature>
<dbReference type="FunFam" id="2.60.40.10:FF:000324">
    <property type="entry name" value="Down syndrome cell adhesion molecule, isoform D"/>
    <property type="match status" value="1"/>
</dbReference>
<feature type="transmembrane region" description="Helical" evidence="11">
    <location>
        <begin position="1608"/>
        <end position="1631"/>
    </location>
</feature>
<dbReference type="InterPro" id="IPR003599">
    <property type="entry name" value="Ig_sub"/>
</dbReference>
<keyword evidence="4" id="KW-0677">Repeat</keyword>
<name>A0A9R0EBH7_SPOFR</name>
<dbReference type="InterPro" id="IPR013783">
    <property type="entry name" value="Ig-like_fold"/>
</dbReference>
<feature type="domain" description="Ig-like" evidence="13">
    <location>
        <begin position="516"/>
        <end position="600"/>
    </location>
</feature>
<evidence type="ECO:0000313" key="16">
    <source>
        <dbReference type="RefSeq" id="XP_050561811.1"/>
    </source>
</evidence>
<keyword evidence="8" id="KW-1015">Disulfide bond</keyword>
<evidence type="ECO:0000256" key="11">
    <source>
        <dbReference type="SAM" id="Phobius"/>
    </source>
</evidence>
<dbReference type="GO" id="GO:0030424">
    <property type="term" value="C:axon"/>
    <property type="evidence" value="ECO:0007669"/>
    <property type="project" value="TreeGrafter"/>
</dbReference>
<feature type="compositionally biased region" description="Polar residues" evidence="10">
    <location>
        <begin position="1806"/>
        <end position="1816"/>
    </location>
</feature>
<feature type="region of interest" description="Disordered" evidence="10">
    <location>
        <begin position="1766"/>
        <end position="1827"/>
    </location>
</feature>
<protein>
    <submittedName>
        <fullName evidence="16">Cell adhesion molecule Dscam2 isoform X37</fullName>
    </submittedName>
</protein>
<evidence type="ECO:0000256" key="1">
    <source>
        <dbReference type="ARBA" id="ARBA00004167"/>
    </source>
</evidence>
<feature type="domain" description="Ig-like" evidence="13">
    <location>
        <begin position="417"/>
        <end position="511"/>
    </location>
</feature>
<dbReference type="GeneID" id="118265174"/>
<dbReference type="FunFam" id="2.60.40.10:FF:000302">
    <property type="entry name" value="Down syndrome cell adhesion molecule, isoform D"/>
    <property type="match status" value="1"/>
</dbReference>
<dbReference type="GO" id="GO:0007156">
    <property type="term" value="P:homophilic cell adhesion via plasma membrane adhesion molecules"/>
    <property type="evidence" value="ECO:0007669"/>
    <property type="project" value="TreeGrafter"/>
</dbReference>
<keyword evidence="9" id="KW-0393">Immunoglobulin domain</keyword>
<dbReference type="PROSITE" id="PS50853">
    <property type="entry name" value="FN3"/>
    <property type="match status" value="6"/>
</dbReference>
<keyword evidence="3 12" id="KW-0732">Signal</keyword>
<evidence type="ECO:0000256" key="8">
    <source>
        <dbReference type="ARBA" id="ARBA00023157"/>
    </source>
</evidence>
<dbReference type="SMART" id="SM00408">
    <property type="entry name" value="IGc2"/>
    <property type="match status" value="9"/>
</dbReference>
<dbReference type="PANTHER" id="PTHR10075:SF53">
    <property type="entry name" value="DOWN SYNDROME CELL ADHESION MOLECULE 1, ISOFORM BQ"/>
    <property type="match status" value="1"/>
</dbReference>
<dbReference type="FunFam" id="2.60.40.10:FF:000310">
    <property type="entry name" value="Down syndrome cell adhesion molecule, isoform D"/>
    <property type="match status" value="1"/>
</dbReference>
<dbReference type="Pfam" id="PF00041">
    <property type="entry name" value="fn3"/>
    <property type="match status" value="5"/>
</dbReference>
<keyword evidence="2 11" id="KW-0812">Transmembrane</keyword>
<dbReference type="InterPro" id="IPR007110">
    <property type="entry name" value="Ig-like_dom"/>
</dbReference>
<organism evidence="15 16">
    <name type="scientific">Spodoptera frugiperda</name>
    <name type="common">Fall armyworm</name>
    <dbReference type="NCBI Taxonomy" id="7108"/>
    <lineage>
        <taxon>Eukaryota</taxon>
        <taxon>Metazoa</taxon>
        <taxon>Ecdysozoa</taxon>
        <taxon>Arthropoda</taxon>
        <taxon>Hexapoda</taxon>
        <taxon>Insecta</taxon>
        <taxon>Pterygota</taxon>
        <taxon>Neoptera</taxon>
        <taxon>Endopterygota</taxon>
        <taxon>Lepidoptera</taxon>
        <taxon>Glossata</taxon>
        <taxon>Ditrysia</taxon>
        <taxon>Noctuoidea</taxon>
        <taxon>Noctuidae</taxon>
        <taxon>Amphipyrinae</taxon>
        <taxon>Spodoptera</taxon>
    </lineage>
</organism>
<feature type="domain" description="Ig-like" evidence="13">
    <location>
        <begin position="801"/>
        <end position="893"/>
    </location>
</feature>
<dbReference type="PANTHER" id="PTHR10075">
    <property type="entry name" value="BASIGIN RELATED"/>
    <property type="match status" value="1"/>
</dbReference>
<reference evidence="16" key="1">
    <citation type="submission" date="2025-08" db="UniProtKB">
        <authorList>
            <consortium name="RefSeq"/>
        </authorList>
    </citation>
    <scope>IDENTIFICATION</scope>
    <source>
        <tissue evidence="16">Whole larval tissue</tissue>
    </source>
</reference>
<dbReference type="Gene3D" id="2.60.40.10">
    <property type="entry name" value="Immunoglobulins"/>
    <property type="match status" value="16"/>
</dbReference>
<dbReference type="InterPro" id="IPR013098">
    <property type="entry name" value="Ig_I-set"/>
</dbReference>
<dbReference type="SUPFAM" id="SSF48726">
    <property type="entry name" value="Immunoglobulin"/>
    <property type="match status" value="9"/>
</dbReference>
<dbReference type="CDD" id="cd20958">
    <property type="entry name" value="IgI_5_Dscam"/>
    <property type="match status" value="1"/>
</dbReference>
<evidence type="ECO:0000256" key="4">
    <source>
        <dbReference type="ARBA" id="ARBA00022737"/>
    </source>
</evidence>
<dbReference type="FunFam" id="2.60.40.10:FF:000093">
    <property type="entry name" value="Down syndrome cell adhesion molecule, isoform B"/>
    <property type="match status" value="1"/>
</dbReference>
<dbReference type="FunFam" id="2.60.40.10:FF:000311">
    <property type="entry name" value="Down syndrome cell adhesion molecule, isoform D"/>
    <property type="match status" value="1"/>
</dbReference>
<feature type="chain" id="PRO_5040184995" evidence="12">
    <location>
        <begin position="21"/>
        <end position="1980"/>
    </location>
</feature>
<dbReference type="Pfam" id="PF07679">
    <property type="entry name" value="I-set"/>
    <property type="match status" value="4"/>
</dbReference>
<feature type="domain" description="Fibronectin type-III" evidence="14">
    <location>
        <begin position="1002"/>
        <end position="1102"/>
    </location>
</feature>
<dbReference type="Pfam" id="PF25059">
    <property type="entry name" value="FN3_DSCAM-DSCAML_C"/>
    <property type="match status" value="1"/>
</dbReference>
<feature type="domain" description="Ig-like" evidence="13">
    <location>
        <begin position="27"/>
        <end position="120"/>
    </location>
</feature>
<evidence type="ECO:0000256" key="10">
    <source>
        <dbReference type="SAM" id="MobiDB-lite"/>
    </source>
</evidence>
<feature type="domain" description="Ig-like" evidence="13">
    <location>
        <begin position="235"/>
        <end position="327"/>
    </location>
</feature>
<dbReference type="SMART" id="SM00060">
    <property type="entry name" value="FN3"/>
    <property type="match status" value="6"/>
</dbReference>